<accession>A0A0K8PTV2</accession>
<name>A0A0K8PTV2_STRAJ</name>
<feature type="region of interest" description="Disordered" evidence="1">
    <location>
        <begin position="74"/>
        <end position="98"/>
    </location>
</feature>
<reference evidence="2" key="1">
    <citation type="journal article" date="2015" name="Genome Announc.">
        <title>Draft Genome Sequence of Thiostrepton-Producing Streptomyces azureus ATCC 14921.</title>
        <authorList>
            <person name="Sakihara K."/>
            <person name="Maeda J."/>
            <person name="Tashiro K."/>
            <person name="Fujino Y."/>
            <person name="Kuhara S."/>
            <person name="Ohshima T."/>
            <person name="Ogata S."/>
            <person name="Doi K."/>
        </authorList>
    </citation>
    <scope>NUCLEOTIDE SEQUENCE [LARGE SCALE GENOMIC DNA]</scope>
    <source>
        <strain evidence="2">ATCC14921</strain>
    </source>
</reference>
<keyword evidence="3" id="KW-1185">Reference proteome</keyword>
<organism evidence="2 3">
    <name type="scientific">Streptomyces azureus</name>
    <dbReference type="NCBI Taxonomy" id="146537"/>
    <lineage>
        <taxon>Bacteria</taxon>
        <taxon>Bacillati</taxon>
        <taxon>Actinomycetota</taxon>
        <taxon>Actinomycetes</taxon>
        <taxon>Kitasatosporales</taxon>
        <taxon>Streptomycetaceae</taxon>
        <taxon>Streptomyces</taxon>
    </lineage>
</organism>
<feature type="region of interest" description="Disordered" evidence="1">
    <location>
        <begin position="1"/>
        <end position="31"/>
    </location>
</feature>
<protein>
    <submittedName>
        <fullName evidence="2">Uncharacterized protein</fullName>
    </submittedName>
</protein>
<feature type="compositionally biased region" description="Basic and acidic residues" evidence="1">
    <location>
        <begin position="74"/>
        <end position="88"/>
    </location>
</feature>
<evidence type="ECO:0000313" key="3">
    <source>
        <dbReference type="Proteomes" id="UP000053859"/>
    </source>
</evidence>
<proteinExistence type="predicted"/>
<dbReference type="EMBL" id="DF968362">
    <property type="protein sequence ID" value="GAP51153.1"/>
    <property type="molecule type" value="Genomic_DNA"/>
</dbReference>
<evidence type="ECO:0000313" key="2">
    <source>
        <dbReference type="EMBL" id="GAP51153.1"/>
    </source>
</evidence>
<dbReference type="AlphaFoldDB" id="A0A0K8PTV2"/>
<dbReference type="PATRIC" id="fig|146537.3.peg.6327"/>
<gene>
    <name evidence="2" type="ORF">SAZU_6013</name>
</gene>
<sequence>MSPPSQGGVADAPVADGRPGAHRPQHRTGPLEAALDTLTAARGTLARALSTPWRLNLAATTYEEHRQNSLAYFHHPDRLPSSKTRESDLMPGFLCTTE</sequence>
<dbReference type="Proteomes" id="UP000053859">
    <property type="component" value="Unassembled WGS sequence"/>
</dbReference>
<evidence type="ECO:0000256" key="1">
    <source>
        <dbReference type="SAM" id="MobiDB-lite"/>
    </source>
</evidence>